<comment type="similarity">
    <text evidence="2">Belongs to the prokaryotic molybdopterin-containing oxidoreductase family.</text>
</comment>
<dbReference type="GO" id="GO:0051536">
    <property type="term" value="F:iron-sulfur cluster binding"/>
    <property type="evidence" value="ECO:0007669"/>
    <property type="project" value="UniProtKB-KW"/>
</dbReference>
<protein>
    <submittedName>
        <fullName evidence="9">Trimethylamine-N-oxide reductase (Cytochrome c)</fullName>
        <ecNumber evidence="9">1.7.2.3</ecNumber>
    </submittedName>
</protein>
<dbReference type="Gene3D" id="2.20.25.90">
    <property type="entry name" value="ADC-like domains"/>
    <property type="match status" value="1"/>
</dbReference>
<dbReference type="RefSeq" id="WP_013626310.1">
    <property type="nucleotide sequence ID" value="NC_015172.1"/>
</dbReference>
<dbReference type="SMART" id="SM00926">
    <property type="entry name" value="Molybdop_Fe4S4"/>
    <property type="match status" value="1"/>
</dbReference>
<dbReference type="Pfam" id="PF04879">
    <property type="entry name" value="Molybdop_Fe4S4"/>
    <property type="match status" value="1"/>
</dbReference>
<dbReference type="STRING" id="645991.Sgly_3322"/>
<dbReference type="InterPro" id="IPR006657">
    <property type="entry name" value="MoPterin_dinucl-bd_dom"/>
</dbReference>
<dbReference type="InterPro" id="IPR009010">
    <property type="entry name" value="Asp_de-COase-like_dom_sf"/>
</dbReference>
<keyword evidence="3" id="KW-0500">Molybdenum</keyword>
<feature type="domain" description="4Fe-4S Mo/W bis-MGD-type" evidence="8">
    <location>
        <begin position="1"/>
        <end position="57"/>
    </location>
</feature>
<evidence type="ECO:0000256" key="3">
    <source>
        <dbReference type="ARBA" id="ARBA00022505"/>
    </source>
</evidence>
<proteinExistence type="inferred from homology"/>
<evidence type="ECO:0000256" key="6">
    <source>
        <dbReference type="ARBA" id="ARBA00023004"/>
    </source>
</evidence>
<gene>
    <name evidence="9" type="ordered locus">Sgly_3322</name>
</gene>
<dbReference type="EC" id="1.7.2.3" evidence="9"/>
<evidence type="ECO:0000256" key="4">
    <source>
        <dbReference type="ARBA" id="ARBA00022723"/>
    </source>
</evidence>
<dbReference type="OrthoDB" id="219031at2"/>
<dbReference type="PANTHER" id="PTHR43742:SF6">
    <property type="entry name" value="OXIDOREDUCTASE YYAE-RELATED"/>
    <property type="match status" value="1"/>
</dbReference>
<dbReference type="SUPFAM" id="SSF50692">
    <property type="entry name" value="ADC-like"/>
    <property type="match status" value="1"/>
</dbReference>
<evidence type="ECO:0000256" key="1">
    <source>
        <dbReference type="ARBA" id="ARBA00001942"/>
    </source>
</evidence>
<keyword evidence="7" id="KW-0411">Iron-sulfur</keyword>
<name>F0T2U8_SYNGF</name>
<dbReference type="PROSITE" id="PS00490">
    <property type="entry name" value="MOLYBDOPTERIN_PROK_2"/>
    <property type="match status" value="1"/>
</dbReference>
<dbReference type="PANTHER" id="PTHR43742">
    <property type="entry name" value="TRIMETHYLAMINE-N-OXIDE REDUCTASE"/>
    <property type="match status" value="1"/>
</dbReference>
<dbReference type="eggNOG" id="COG0243">
    <property type="taxonomic scope" value="Bacteria"/>
</dbReference>
<dbReference type="Gene3D" id="2.40.40.20">
    <property type="match status" value="1"/>
</dbReference>
<evidence type="ECO:0000256" key="7">
    <source>
        <dbReference type="ARBA" id="ARBA00023014"/>
    </source>
</evidence>
<reference evidence="10" key="2">
    <citation type="submission" date="2011-02" db="EMBL/GenBank/DDBJ databases">
        <title>The complete genome of Syntrophobotulus glycolicus DSM 8271.</title>
        <authorList>
            <person name="Lucas S."/>
            <person name="Copeland A."/>
            <person name="Lapidus A."/>
            <person name="Bruce D."/>
            <person name="Goodwin L."/>
            <person name="Pitluck S."/>
            <person name="Kyrpides N."/>
            <person name="Mavromatis K."/>
            <person name="Pagani I."/>
            <person name="Ivanova N."/>
            <person name="Mikhailova N."/>
            <person name="Chertkov O."/>
            <person name="Held B."/>
            <person name="Detter J.C."/>
            <person name="Tapia R."/>
            <person name="Han C."/>
            <person name="Land M."/>
            <person name="Hauser L."/>
            <person name="Markowitz V."/>
            <person name="Cheng J.-F."/>
            <person name="Hugenholtz P."/>
            <person name="Woyke T."/>
            <person name="Wu D."/>
            <person name="Spring S."/>
            <person name="Schroeder M."/>
            <person name="Brambilla E."/>
            <person name="Klenk H.-P."/>
            <person name="Eisen J.A."/>
        </authorList>
    </citation>
    <scope>NUCLEOTIDE SEQUENCE [LARGE SCALE GENOMIC DNA]</scope>
    <source>
        <strain evidence="10">DSM 8271 / FlGlyR</strain>
    </source>
</reference>
<dbReference type="HOGENOM" id="CLU_000422_13_3_9"/>
<evidence type="ECO:0000256" key="2">
    <source>
        <dbReference type="ARBA" id="ARBA00010312"/>
    </source>
</evidence>
<dbReference type="Proteomes" id="UP000007488">
    <property type="component" value="Chromosome"/>
</dbReference>
<sequence length="671" mass="75343">MKTVRSACPLNCPDGCGFMVDAGENGIKVRADVESMGRNSFICPKGRSLGEMVFAPQRLRTPVLRRKKGWQRISWDDAYDFFVKRIQETLDLAGSQGILHLYDHGHNGLLRNLDRRFFQALGGVTEPSGSMCWGAGLRAQEKDFGAVLSSDPEDILNSRTIILWGRDPAVTNKHLVPLLREAAEKKIKIILINPNKVKSAAFADEYIRVNPGTDGILALGIAHIILEKRWMDLEFASQYVKNFGPYAALVKEFPPARSAEISGVPVEEMEKLAERIIHHGPVMFYLGYGLQRYVNGCQTVRAIDALAAISGNIGKPGAGVYYGHQYHQGKLNSVLLPEDSYRGRTIPHALIAEELLKEEQERPIQMAVVTRTNPLVTEPDSLRWRELWQNIPFKVTLDIRMSETARQSDLVLPVTTIFEEEDLLAGSWSNKIRYCQQAIEPQYMTKPEPVIFTELAQQLGIGSYFEKSPREWLEYILEPLKEQGITLEKLKDGAIKPSYIPNVAWEDKDFLTPSGKIELISFREFIENIEHCKIEQYFSLRNSGMILDQEAGLEVREQEYPYILMTSHPETALHTQFQTEEGFKAFIHPELAAGQNLSSGEKGIVRTDKGQLTAEVLVTDDIHPRVVLIPEGSTGEDGLGVNSLISGKLSQGDNTSYDEVFCQIRKLGNNV</sequence>
<dbReference type="Gene3D" id="3.30.2070.10">
    <property type="entry name" value="Formate dehydrogenase/DMSO reductase"/>
    <property type="match status" value="1"/>
</dbReference>
<evidence type="ECO:0000313" key="10">
    <source>
        <dbReference type="Proteomes" id="UP000007488"/>
    </source>
</evidence>
<accession>F0T2U8</accession>
<keyword evidence="4" id="KW-0479">Metal-binding</keyword>
<dbReference type="Pfam" id="PF00384">
    <property type="entry name" value="Molybdopterin"/>
    <property type="match status" value="1"/>
</dbReference>
<dbReference type="KEGG" id="sgy:Sgly_3322"/>
<evidence type="ECO:0000259" key="8">
    <source>
        <dbReference type="PROSITE" id="PS51669"/>
    </source>
</evidence>
<dbReference type="GO" id="GO:0050626">
    <property type="term" value="F:trimethylamine-N-oxide reductase (cytochrome c) activity"/>
    <property type="evidence" value="ECO:0007669"/>
    <property type="project" value="UniProtKB-EC"/>
</dbReference>
<keyword evidence="6" id="KW-0408">Iron</keyword>
<dbReference type="AlphaFoldDB" id="F0T2U8"/>
<evidence type="ECO:0000256" key="5">
    <source>
        <dbReference type="ARBA" id="ARBA00023002"/>
    </source>
</evidence>
<comment type="cofactor">
    <cofactor evidence="1">
        <name>Mo-bis(molybdopterin guanine dinucleotide)</name>
        <dbReference type="ChEBI" id="CHEBI:60539"/>
    </cofactor>
</comment>
<dbReference type="GO" id="GO:0046872">
    <property type="term" value="F:metal ion binding"/>
    <property type="evidence" value="ECO:0007669"/>
    <property type="project" value="UniProtKB-KW"/>
</dbReference>
<organism evidence="9 10">
    <name type="scientific">Syntrophobotulus glycolicus (strain DSM 8271 / FlGlyR)</name>
    <dbReference type="NCBI Taxonomy" id="645991"/>
    <lineage>
        <taxon>Bacteria</taxon>
        <taxon>Bacillati</taxon>
        <taxon>Bacillota</taxon>
        <taxon>Clostridia</taxon>
        <taxon>Eubacteriales</taxon>
        <taxon>Desulfitobacteriaceae</taxon>
        <taxon>Syntrophobotulus</taxon>
    </lineage>
</organism>
<dbReference type="InterPro" id="IPR006963">
    <property type="entry name" value="Mopterin_OxRdtase_4Fe-4S_dom"/>
</dbReference>
<dbReference type="EMBL" id="CP002547">
    <property type="protein sequence ID" value="ADY57585.1"/>
    <property type="molecule type" value="Genomic_DNA"/>
</dbReference>
<dbReference type="InterPro" id="IPR006655">
    <property type="entry name" value="Mopterin_OxRdtase_prok_CS"/>
</dbReference>
<dbReference type="Gene3D" id="3.40.50.740">
    <property type="match status" value="1"/>
</dbReference>
<keyword evidence="10" id="KW-1185">Reference proteome</keyword>
<keyword evidence="5 9" id="KW-0560">Oxidoreductase</keyword>
<dbReference type="Pfam" id="PF01568">
    <property type="entry name" value="Molydop_binding"/>
    <property type="match status" value="1"/>
</dbReference>
<dbReference type="InterPro" id="IPR006656">
    <property type="entry name" value="Mopterin_OxRdtase"/>
</dbReference>
<dbReference type="GO" id="GO:0043546">
    <property type="term" value="F:molybdopterin cofactor binding"/>
    <property type="evidence" value="ECO:0007669"/>
    <property type="project" value="InterPro"/>
</dbReference>
<evidence type="ECO:0000313" key="9">
    <source>
        <dbReference type="EMBL" id="ADY57585.1"/>
    </source>
</evidence>
<reference evidence="9 10" key="1">
    <citation type="journal article" date="2011" name="Stand. Genomic Sci.">
        <title>Complete genome sequence of Syntrophobotulus glycolicus type strain (FlGlyR).</title>
        <authorList>
            <person name="Han C."/>
            <person name="Mwirichia R."/>
            <person name="Chertkov O."/>
            <person name="Held B."/>
            <person name="Lapidus A."/>
            <person name="Nolan M."/>
            <person name="Lucas S."/>
            <person name="Hammon N."/>
            <person name="Deshpande S."/>
            <person name="Cheng J.F."/>
            <person name="Tapia R."/>
            <person name="Goodwin L."/>
            <person name="Pitluck S."/>
            <person name="Huntemann M."/>
            <person name="Liolios K."/>
            <person name="Ivanova N."/>
            <person name="Pagani I."/>
            <person name="Mavromatis K."/>
            <person name="Ovchinikova G."/>
            <person name="Pati A."/>
            <person name="Chen A."/>
            <person name="Palaniappan K."/>
            <person name="Land M."/>
            <person name="Hauser L."/>
            <person name="Brambilla E.M."/>
            <person name="Rohde M."/>
            <person name="Spring S."/>
            <person name="Sikorski J."/>
            <person name="Goker M."/>
            <person name="Woyke T."/>
            <person name="Bristow J."/>
            <person name="Eisen J.A."/>
            <person name="Markowitz V."/>
            <person name="Hugenholtz P."/>
            <person name="Kyrpides N.C."/>
            <person name="Klenk H.P."/>
            <person name="Detter J.C."/>
        </authorList>
    </citation>
    <scope>NUCLEOTIDE SEQUENCE [LARGE SCALE GENOMIC DNA]</scope>
    <source>
        <strain evidence="10">DSM 8271 / FlGlyR</strain>
    </source>
</reference>
<dbReference type="SUPFAM" id="SSF53706">
    <property type="entry name" value="Formate dehydrogenase/DMSO reductase, domains 1-3"/>
    <property type="match status" value="1"/>
</dbReference>
<dbReference type="Gene3D" id="3.40.228.10">
    <property type="entry name" value="Dimethylsulfoxide Reductase, domain 2"/>
    <property type="match status" value="1"/>
</dbReference>
<dbReference type="PROSITE" id="PS51669">
    <property type="entry name" value="4FE4S_MOW_BIS_MGD"/>
    <property type="match status" value="1"/>
</dbReference>
<dbReference type="InterPro" id="IPR050612">
    <property type="entry name" value="Prok_Mopterin_Oxidored"/>
</dbReference>